<accession>A0A0A9FAY3</accession>
<reference evidence="1" key="2">
    <citation type="journal article" date="2015" name="Data Brief">
        <title>Shoot transcriptome of the giant reed, Arundo donax.</title>
        <authorList>
            <person name="Barrero R.A."/>
            <person name="Guerrero F.D."/>
            <person name="Moolhuijzen P."/>
            <person name="Goolsby J.A."/>
            <person name="Tidwell J."/>
            <person name="Bellgard S.E."/>
            <person name="Bellgard M.I."/>
        </authorList>
    </citation>
    <scope>NUCLEOTIDE SEQUENCE</scope>
    <source>
        <tissue evidence="1">Shoot tissue taken approximately 20 cm above the soil surface</tissue>
    </source>
</reference>
<protein>
    <submittedName>
        <fullName evidence="1">Uncharacterized protein</fullName>
    </submittedName>
</protein>
<reference evidence="1" key="1">
    <citation type="submission" date="2014-09" db="EMBL/GenBank/DDBJ databases">
        <authorList>
            <person name="Magalhaes I.L.F."/>
            <person name="Oliveira U."/>
            <person name="Santos F.R."/>
            <person name="Vidigal T.H.D.A."/>
            <person name="Brescovit A.D."/>
            <person name="Santos A.J."/>
        </authorList>
    </citation>
    <scope>NUCLEOTIDE SEQUENCE</scope>
    <source>
        <tissue evidence="1">Shoot tissue taken approximately 20 cm above the soil surface</tissue>
    </source>
</reference>
<dbReference type="AlphaFoldDB" id="A0A0A9FAY3"/>
<evidence type="ECO:0000313" key="1">
    <source>
        <dbReference type="EMBL" id="JAE09492.1"/>
    </source>
</evidence>
<dbReference type="EMBL" id="GBRH01188404">
    <property type="protein sequence ID" value="JAE09492.1"/>
    <property type="molecule type" value="Transcribed_RNA"/>
</dbReference>
<proteinExistence type="predicted"/>
<sequence>MPCNVILIFCLLFIVVLMCQITVQAHREIRLTSI</sequence>
<name>A0A0A9FAY3_ARUDO</name>
<organism evidence="1">
    <name type="scientific">Arundo donax</name>
    <name type="common">Giant reed</name>
    <name type="synonym">Donax arundinaceus</name>
    <dbReference type="NCBI Taxonomy" id="35708"/>
    <lineage>
        <taxon>Eukaryota</taxon>
        <taxon>Viridiplantae</taxon>
        <taxon>Streptophyta</taxon>
        <taxon>Embryophyta</taxon>
        <taxon>Tracheophyta</taxon>
        <taxon>Spermatophyta</taxon>
        <taxon>Magnoliopsida</taxon>
        <taxon>Liliopsida</taxon>
        <taxon>Poales</taxon>
        <taxon>Poaceae</taxon>
        <taxon>PACMAD clade</taxon>
        <taxon>Arundinoideae</taxon>
        <taxon>Arundineae</taxon>
        <taxon>Arundo</taxon>
    </lineage>
</organism>